<dbReference type="EMBL" id="JMSZ01000028">
    <property type="protein sequence ID" value="KDE39636.1"/>
    <property type="molecule type" value="Genomic_DNA"/>
</dbReference>
<evidence type="ECO:0000256" key="10">
    <source>
        <dbReference type="ARBA" id="ARBA00029605"/>
    </source>
</evidence>
<dbReference type="InterPro" id="IPR029058">
    <property type="entry name" value="AB_hydrolase_fold"/>
</dbReference>
<evidence type="ECO:0000256" key="3">
    <source>
        <dbReference type="ARBA" id="ARBA00010088"/>
    </source>
</evidence>
<evidence type="ECO:0000256" key="9">
    <source>
        <dbReference type="ARBA" id="ARBA00022801"/>
    </source>
</evidence>
<feature type="active site" description="Nucleophile" evidence="12">
    <location>
        <position position="110"/>
    </location>
</feature>
<name>A0A063Y4D6_9GAMM</name>
<dbReference type="GO" id="GO:0006508">
    <property type="term" value="P:proteolysis"/>
    <property type="evidence" value="ECO:0007669"/>
    <property type="project" value="UniProtKB-KW"/>
</dbReference>
<proteinExistence type="inferred from homology"/>
<evidence type="ECO:0000256" key="12">
    <source>
        <dbReference type="PIRSR" id="PIRSR006431-1"/>
    </source>
</evidence>
<sequence>MRTLYPDISPYAEYWLDVDSTHRLYVEESGNPSGIPVIFIHGGPGGGTSAAHRSFFNPERYRIILFDQRGCGRSTPHASLENNTTADLVQDMEKIRDHLNIDTWLLFGGSWGSTLALAYGQAHPERVSGMILRGIFLCRKQDIDWFYQQGASALFPDYWADYLQPIPVDERQNLLQAYYQRLTSDNEIARMAAAKAWSIWEGRCSTLHPNQDIAQHFGEPHVALAMARIEAHYFYHGCFMRENQLIEDAGKLRDIPITLVHGRYDVVCPIEQAFALHQVLPHAEFNIIRDAGHSAFEPGITDNLIRATDRFARQQA</sequence>
<dbReference type="Gene3D" id="3.40.50.1820">
    <property type="entry name" value="alpha/beta hydrolase"/>
    <property type="match status" value="1"/>
</dbReference>
<dbReference type="GO" id="GO:0004177">
    <property type="term" value="F:aminopeptidase activity"/>
    <property type="evidence" value="ECO:0007669"/>
    <property type="project" value="UniProtKB-UniRule"/>
</dbReference>
<keyword evidence="9 11" id="KW-0378">Hydrolase</keyword>
<comment type="subcellular location">
    <subcellularLocation>
        <location evidence="2 11">Cytoplasm</location>
    </subcellularLocation>
</comment>
<gene>
    <name evidence="15" type="ORF">ADINL_1914</name>
</gene>
<feature type="active site" evidence="12">
    <location>
        <position position="265"/>
    </location>
</feature>
<keyword evidence="7 11" id="KW-0963">Cytoplasm</keyword>
<dbReference type="NCBIfam" id="TIGR01249">
    <property type="entry name" value="pro_imino_pep_1"/>
    <property type="match status" value="1"/>
</dbReference>
<dbReference type="PANTHER" id="PTHR43722">
    <property type="entry name" value="PROLINE IMINOPEPTIDASE"/>
    <property type="match status" value="1"/>
</dbReference>
<evidence type="ECO:0000256" key="4">
    <source>
        <dbReference type="ARBA" id="ARBA00012568"/>
    </source>
</evidence>
<organism evidence="15 16">
    <name type="scientific">Nitrincola lacisaponensis</name>
    <dbReference type="NCBI Taxonomy" id="267850"/>
    <lineage>
        <taxon>Bacteria</taxon>
        <taxon>Pseudomonadati</taxon>
        <taxon>Pseudomonadota</taxon>
        <taxon>Gammaproteobacteria</taxon>
        <taxon>Oceanospirillales</taxon>
        <taxon>Oceanospirillaceae</taxon>
        <taxon>Nitrincola</taxon>
    </lineage>
</organism>
<dbReference type="PATRIC" id="fig|267850.7.peg.1883"/>
<evidence type="ECO:0000256" key="7">
    <source>
        <dbReference type="ARBA" id="ARBA00022490"/>
    </source>
</evidence>
<dbReference type="Pfam" id="PF00561">
    <property type="entry name" value="Abhydrolase_1"/>
    <property type="match status" value="1"/>
</dbReference>
<evidence type="ECO:0000256" key="11">
    <source>
        <dbReference type="PIRNR" id="PIRNR006431"/>
    </source>
</evidence>
<evidence type="ECO:0000313" key="15">
    <source>
        <dbReference type="EMBL" id="KDE39636.1"/>
    </source>
</evidence>
<protein>
    <recommendedName>
        <fullName evidence="5 11">Proline iminopeptidase</fullName>
        <shortName evidence="11">PIP</shortName>
        <ecNumber evidence="4 11">3.4.11.5</ecNumber>
    </recommendedName>
    <alternativeName>
        <fullName evidence="10 11">Prolyl aminopeptidase</fullName>
    </alternativeName>
</protein>
<accession>A0A063Y4D6</accession>
<evidence type="ECO:0000256" key="13">
    <source>
        <dbReference type="RuleBase" id="RU003421"/>
    </source>
</evidence>
<dbReference type="STRING" id="267850.ADINL_1914"/>
<comment type="similarity">
    <text evidence="3 11 13">Belongs to the peptidase S33 family.</text>
</comment>
<evidence type="ECO:0000256" key="6">
    <source>
        <dbReference type="ARBA" id="ARBA00022438"/>
    </source>
</evidence>
<dbReference type="SUPFAM" id="SSF53474">
    <property type="entry name" value="alpha/beta-Hydrolases"/>
    <property type="match status" value="1"/>
</dbReference>
<dbReference type="AlphaFoldDB" id="A0A063Y4D6"/>
<evidence type="ECO:0000256" key="1">
    <source>
        <dbReference type="ARBA" id="ARBA00001585"/>
    </source>
</evidence>
<dbReference type="EC" id="3.4.11.5" evidence="4 11"/>
<evidence type="ECO:0000259" key="14">
    <source>
        <dbReference type="Pfam" id="PF00561"/>
    </source>
</evidence>
<keyword evidence="6 11" id="KW-0031">Aminopeptidase</keyword>
<dbReference type="RefSeq" id="WP_036547030.1">
    <property type="nucleotide sequence ID" value="NZ_JMSZ01000028.1"/>
</dbReference>
<comment type="caution">
    <text evidence="15">The sequence shown here is derived from an EMBL/GenBank/DDBJ whole genome shotgun (WGS) entry which is preliminary data.</text>
</comment>
<dbReference type="OrthoDB" id="9796770at2"/>
<evidence type="ECO:0000256" key="8">
    <source>
        <dbReference type="ARBA" id="ARBA00022670"/>
    </source>
</evidence>
<evidence type="ECO:0000313" key="16">
    <source>
        <dbReference type="Proteomes" id="UP000027318"/>
    </source>
</evidence>
<dbReference type="InterPro" id="IPR005944">
    <property type="entry name" value="Pro_iminopeptidase"/>
</dbReference>
<dbReference type="PANTHER" id="PTHR43722:SF1">
    <property type="entry name" value="PROLINE IMINOPEPTIDASE"/>
    <property type="match status" value="1"/>
</dbReference>
<evidence type="ECO:0000256" key="2">
    <source>
        <dbReference type="ARBA" id="ARBA00004496"/>
    </source>
</evidence>
<reference evidence="15 16" key="1">
    <citation type="journal article" date="2005" name="Int. J. Syst. Evol. Microbiol.">
        <title>Nitrincola lacisaponensis gen. nov., sp. nov., a novel alkaliphilic bacterium isolated from an alkaline, saline lake.</title>
        <authorList>
            <person name="Dimitriu P.A."/>
            <person name="Shukla S.K."/>
            <person name="Conradt J."/>
            <person name="Marquez M.C."/>
            <person name="Ventosa A."/>
            <person name="Maglia A."/>
            <person name="Peyton B.M."/>
            <person name="Pinkart H.C."/>
            <person name="Mormile M.R."/>
        </authorList>
    </citation>
    <scope>NUCLEOTIDE SEQUENCE [LARGE SCALE GENOMIC DNA]</scope>
    <source>
        <strain evidence="15 16">4CA</strain>
    </source>
</reference>
<feature type="domain" description="AB hydrolase-1" evidence="14">
    <location>
        <begin position="36"/>
        <end position="297"/>
    </location>
</feature>
<keyword evidence="16" id="KW-1185">Reference proteome</keyword>
<dbReference type="PRINTS" id="PR00793">
    <property type="entry name" value="PROAMNOPTASE"/>
</dbReference>
<feature type="active site" description="Proton donor" evidence="12">
    <location>
        <position position="293"/>
    </location>
</feature>
<evidence type="ECO:0000256" key="5">
    <source>
        <dbReference type="ARBA" id="ARBA00021843"/>
    </source>
</evidence>
<keyword evidence="8 11" id="KW-0645">Protease</keyword>
<dbReference type="PRINTS" id="PR00111">
    <property type="entry name" value="ABHYDROLASE"/>
</dbReference>
<dbReference type="GO" id="GO:0005737">
    <property type="term" value="C:cytoplasm"/>
    <property type="evidence" value="ECO:0007669"/>
    <property type="project" value="UniProtKB-SubCell"/>
</dbReference>
<dbReference type="InterPro" id="IPR002410">
    <property type="entry name" value="Peptidase_S33"/>
</dbReference>
<dbReference type="Proteomes" id="UP000027318">
    <property type="component" value="Unassembled WGS sequence"/>
</dbReference>
<comment type="catalytic activity">
    <reaction evidence="1 11 13">
        <text>Release of N-terminal proline from a peptide.</text>
        <dbReference type="EC" id="3.4.11.5"/>
    </reaction>
</comment>
<dbReference type="InterPro" id="IPR000073">
    <property type="entry name" value="AB_hydrolase_1"/>
</dbReference>
<dbReference type="PIRSF" id="PIRSF006431">
    <property type="entry name" value="Pept_S33"/>
    <property type="match status" value="1"/>
</dbReference>